<keyword evidence="3" id="KW-1185">Reference proteome</keyword>
<keyword evidence="1" id="KW-1133">Transmembrane helix</keyword>
<protein>
    <submittedName>
        <fullName evidence="2">Uncharacterized protein</fullName>
    </submittedName>
</protein>
<proteinExistence type="predicted"/>
<evidence type="ECO:0000313" key="2">
    <source>
        <dbReference type="EMBL" id="MFC1849845.1"/>
    </source>
</evidence>
<dbReference type="Proteomes" id="UP001594351">
    <property type="component" value="Unassembled WGS sequence"/>
</dbReference>
<accession>A0ABV6YUH6</accession>
<name>A0ABV6YUH6_UNCC1</name>
<dbReference type="EMBL" id="JBHPBY010000062">
    <property type="protein sequence ID" value="MFC1849845.1"/>
    <property type="molecule type" value="Genomic_DNA"/>
</dbReference>
<sequence>MLSNVEAISDDEFGLLNTKSVALIGQVGNRDENWTPRAQPLQFDQQVDVSQLMANLPFTITAPSSTLLEYYRDRTNNQRYFIFAFNRTLSGSIQIQAAEQMILQVHTPGQTVQHYQGTQIELDLATSNHLQVMALSMPQPVPVGTPVLLVIVFSIFFGSRCPKRT</sequence>
<gene>
    <name evidence="2" type="ORF">ACFL27_06515</name>
</gene>
<feature type="transmembrane region" description="Helical" evidence="1">
    <location>
        <begin position="141"/>
        <end position="159"/>
    </location>
</feature>
<evidence type="ECO:0000256" key="1">
    <source>
        <dbReference type="SAM" id="Phobius"/>
    </source>
</evidence>
<organism evidence="2 3">
    <name type="scientific">candidate division CSSED10-310 bacterium</name>
    <dbReference type="NCBI Taxonomy" id="2855610"/>
    <lineage>
        <taxon>Bacteria</taxon>
        <taxon>Bacteria division CSSED10-310</taxon>
    </lineage>
</organism>
<keyword evidence="1" id="KW-0812">Transmembrane</keyword>
<evidence type="ECO:0000313" key="3">
    <source>
        <dbReference type="Proteomes" id="UP001594351"/>
    </source>
</evidence>
<keyword evidence="1" id="KW-0472">Membrane</keyword>
<comment type="caution">
    <text evidence="2">The sequence shown here is derived from an EMBL/GenBank/DDBJ whole genome shotgun (WGS) entry which is preliminary data.</text>
</comment>
<reference evidence="2 3" key="1">
    <citation type="submission" date="2024-09" db="EMBL/GenBank/DDBJ databases">
        <title>Laminarin stimulates single cell rates of sulfate reduction while oxygen inhibits transcriptomic activity in coastal marine sediment.</title>
        <authorList>
            <person name="Lindsay M."/>
            <person name="Orcutt B."/>
            <person name="Emerson D."/>
            <person name="Stepanauskas R."/>
            <person name="D'Angelo T."/>
        </authorList>
    </citation>
    <scope>NUCLEOTIDE SEQUENCE [LARGE SCALE GENOMIC DNA]</scope>
    <source>
        <strain evidence="2">SAG AM-311-K15</strain>
    </source>
</reference>